<gene>
    <name evidence="2" type="ORF">EVG20_g6250</name>
</gene>
<reference evidence="2 3" key="1">
    <citation type="submission" date="2019-02" db="EMBL/GenBank/DDBJ databases">
        <title>Genome sequencing of the rare red list fungi Dentipellis fragilis.</title>
        <authorList>
            <person name="Buettner E."/>
            <person name="Kellner H."/>
        </authorList>
    </citation>
    <scope>NUCLEOTIDE SEQUENCE [LARGE SCALE GENOMIC DNA]</scope>
    <source>
        <strain evidence="2 3">DSM 105465</strain>
    </source>
</reference>
<proteinExistence type="predicted"/>
<dbReference type="EMBL" id="SEOQ01000408">
    <property type="protein sequence ID" value="TFY63617.1"/>
    <property type="molecule type" value="Genomic_DNA"/>
</dbReference>
<dbReference type="AlphaFoldDB" id="A0A4Y9YPM1"/>
<name>A0A4Y9YPM1_9AGAM</name>
<accession>A0A4Y9YPM1</accession>
<dbReference type="Proteomes" id="UP000298327">
    <property type="component" value="Unassembled WGS sequence"/>
</dbReference>
<sequence>MTRRYSPLTRKENANLDSNKSRRLFHKSSLTPLSSKKKHIETPRSSGRRTEAHAYSRSTGKENRRPAISDPDAFWQLGRSVRDGDEESDEEEAGNESDADSDWNEEETLVAFLHDSHEAKGTHEELVDLLEPAFDERSRVQKEEMVEALLPTVRRVREAVKQLRGKDEKLADGFLGFSKVCMEFEEKEVDDGGMAKMMEGHKARLAILLQDLEKRYALREKIQGDIEVKMKAKGTLRFLALLNLLLAMTETHFVPAAISMRERVNAFPKEIEKIIASFDRKSKQFDKEDASTAQKITGKAKDMLERESSSFELF</sequence>
<dbReference type="OrthoDB" id="2678231at2759"/>
<comment type="caution">
    <text evidence="2">The sequence shown here is derived from an EMBL/GenBank/DDBJ whole genome shotgun (WGS) entry which is preliminary data.</text>
</comment>
<feature type="compositionally biased region" description="Acidic residues" evidence="1">
    <location>
        <begin position="84"/>
        <end position="104"/>
    </location>
</feature>
<protein>
    <submittedName>
        <fullName evidence="2">Uncharacterized protein</fullName>
    </submittedName>
</protein>
<feature type="compositionally biased region" description="Basic and acidic residues" evidence="1">
    <location>
        <begin position="48"/>
        <end position="67"/>
    </location>
</feature>
<keyword evidence="3" id="KW-1185">Reference proteome</keyword>
<organism evidence="2 3">
    <name type="scientific">Dentipellis fragilis</name>
    <dbReference type="NCBI Taxonomy" id="205917"/>
    <lineage>
        <taxon>Eukaryota</taxon>
        <taxon>Fungi</taxon>
        <taxon>Dikarya</taxon>
        <taxon>Basidiomycota</taxon>
        <taxon>Agaricomycotina</taxon>
        <taxon>Agaricomycetes</taxon>
        <taxon>Russulales</taxon>
        <taxon>Hericiaceae</taxon>
        <taxon>Dentipellis</taxon>
    </lineage>
</organism>
<evidence type="ECO:0000313" key="2">
    <source>
        <dbReference type="EMBL" id="TFY63617.1"/>
    </source>
</evidence>
<evidence type="ECO:0000256" key="1">
    <source>
        <dbReference type="SAM" id="MobiDB-lite"/>
    </source>
</evidence>
<feature type="region of interest" description="Disordered" evidence="1">
    <location>
        <begin position="1"/>
        <end position="104"/>
    </location>
</feature>
<evidence type="ECO:0000313" key="3">
    <source>
        <dbReference type="Proteomes" id="UP000298327"/>
    </source>
</evidence>